<dbReference type="RefSeq" id="WP_376846712.1">
    <property type="nucleotide sequence ID" value="NZ_JBHSFW010000010.1"/>
</dbReference>
<dbReference type="Pfam" id="PF00528">
    <property type="entry name" value="BPD_transp_1"/>
    <property type="match status" value="1"/>
</dbReference>
<dbReference type="PANTHER" id="PTHR30465">
    <property type="entry name" value="INNER MEMBRANE ABC TRANSPORTER"/>
    <property type="match status" value="1"/>
</dbReference>
<comment type="subcellular location">
    <subcellularLocation>
        <location evidence="1 7">Cell membrane</location>
        <topology evidence="1 7">Multi-pass membrane protein</topology>
    </subcellularLocation>
</comment>
<dbReference type="InterPro" id="IPR000515">
    <property type="entry name" value="MetI-like"/>
</dbReference>
<evidence type="ECO:0000313" key="10">
    <source>
        <dbReference type="Proteomes" id="UP001596022"/>
    </source>
</evidence>
<evidence type="ECO:0000256" key="1">
    <source>
        <dbReference type="ARBA" id="ARBA00004651"/>
    </source>
</evidence>
<dbReference type="Proteomes" id="UP001596022">
    <property type="component" value="Unassembled WGS sequence"/>
</dbReference>
<feature type="domain" description="ABC transmembrane type-1" evidence="8">
    <location>
        <begin position="80"/>
        <end position="277"/>
    </location>
</feature>
<feature type="transmembrane region" description="Helical" evidence="7">
    <location>
        <begin position="79"/>
        <end position="101"/>
    </location>
</feature>
<feature type="transmembrane region" description="Helical" evidence="7">
    <location>
        <begin position="226"/>
        <end position="246"/>
    </location>
</feature>
<evidence type="ECO:0000256" key="2">
    <source>
        <dbReference type="ARBA" id="ARBA00022448"/>
    </source>
</evidence>
<organism evidence="9 10">
    <name type="scientific">Camelliibacillus cellulosilyticus</name>
    <dbReference type="NCBI Taxonomy" id="2174486"/>
    <lineage>
        <taxon>Bacteria</taxon>
        <taxon>Bacillati</taxon>
        <taxon>Bacillota</taxon>
        <taxon>Bacilli</taxon>
        <taxon>Bacillales</taxon>
        <taxon>Sporolactobacillaceae</taxon>
        <taxon>Camelliibacillus</taxon>
    </lineage>
</organism>
<keyword evidence="6 7" id="KW-0472">Membrane</keyword>
<dbReference type="SUPFAM" id="SSF161098">
    <property type="entry name" value="MetI-like"/>
    <property type="match status" value="1"/>
</dbReference>
<evidence type="ECO:0000256" key="6">
    <source>
        <dbReference type="ARBA" id="ARBA00023136"/>
    </source>
</evidence>
<feature type="transmembrane region" description="Helical" evidence="7">
    <location>
        <begin position="122"/>
        <end position="143"/>
    </location>
</feature>
<dbReference type="CDD" id="cd06261">
    <property type="entry name" value="TM_PBP2"/>
    <property type="match status" value="1"/>
</dbReference>
<sequence length="291" mass="32851">MKGTLVSLGLQFLAVLIGIVMISAVPSMFMDGIHVSWPVYWKALSDIVHSLSHVGGMTYLKEGFINVAKYKVFPDYWGFYGYSVVIFTSAFLISIIVGLWITYMTVMGSKRVIKVVKSILSFLESIPDLLIIAFLQFIVILFYQKTGVLLFNVAGAFDRTYFVPILTLAILPSILFFRIFLLAVLDEEDLLYVELARSKGLAKSAIILKHIYRNAIITLCTHLKSIFFILLSNLVVVEYIFNIYGLTWYIMDHPQLDILALSVTLFFLPVFAITSIIRLMAESLTGEKVVV</sequence>
<dbReference type="EMBL" id="JBHSFW010000010">
    <property type="protein sequence ID" value="MFC4619620.1"/>
    <property type="molecule type" value="Genomic_DNA"/>
</dbReference>
<evidence type="ECO:0000256" key="7">
    <source>
        <dbReference type="RuleBase" id="RU363032"/>
    </source>
</evidence>
<name>A0ABV9GQW6_9BACL</name>
<evidence type="ECO:0000256" key="5">
    <source>
        <dbReference type="ARBA" id="ARBA00022989"/>
    </source>
</evidence>
<reference evidence="10" key="1">
    <citation type="journal article" date="2019" name="Int. J. Syst. Evol. Microbiol.">
        <title>The Global Catalogue of Microorganisms (GCM) 10K type strain sequencing project: providing services to taxonomists for standard genome sequencing and annotation.</title>
        <authorList>
            <consortium name="The Broad Institute Genomics Platform"/>
            <consortium name="The Broad Institute Genome Sequencing Center for Infectious Disease"/>
            <person name="Wu L."/>
            <person name="Ma J."/>
        </authorList>
    </citation>
    <scope>NUCLEOTIDE SEQUENCE [LARGE SCALE GENOMIC DNA]</scope>
    <source>
        <strain evidence="10">CGMCC 1.16306</strain>
    </source>
</reference>
<dbReference type="InterPro" id="IPR035906">
    <property type="entry name" value="MetI-like_sf"/>
</dbReference>
<evidence type="ECO:0000256" key="3">
    <source>
        <dbReference type="ARBA" id="ARBA00022475"/>
    </source>
</evidence>
<dbReference type="PANTHER" id="PTHR30465:SF44">
    <property type="entry name" value="ABC-TYPE DIPEPTIDE_OLIGOPEPTIDE TRANSPORT SYSTEM, PERMEASE COMPONENT"/>
    <property type="match status" value="1"/>
</dbReference>
<evidence type="ECO:0000313" key="9">
    <source>
        <dbReference type="EMBL" id="MFC4619620.1"/>
    </source>
</evidence>
<feature type="transmembrane region" description="Helical" evidence="7">
    <location>
        <begin position="258"/>
        <end position="281"/>
    </location>
</feature>
<dbReference type="Gene3D" id="1.10.3720.10">
    <property type="entry name" value="MetI-like"/>
    <property type="match status" value="1"/>
</dbReference>
<keyword evidence="3" id="KW-1003">Cell membrane</keyword>
<keyword evidence="2 7" id="KW-0813">Transport</keyword>
<gene>
    <name evidence="9" type="ORF">ACFO4N_12935</name>
</gene>
<keyword evidence="5 7" id="KW-1133">Transmembrane helix</keyword>
<comment type="caution">
    <text evidence="9">The sequence shown here is derived from an EMBL/GenBank/DDBJ whole genome shotgun (WGS) entry which is preliminary data.</text>
</comment>
<protein>
    <submittedName>
        <fullName evidence="9">ABC transporter permease subunit</fullName>
    </submittedName>
</protein>
<feature type="transmembrane region" description="Helical" evidence="7">
    <location>
        <begin position="163"/>
        <end position="185"/>
    </location>
</feature>
<comment type="similarity">
    <text evidence="7">Belongs to the binding-protein-dependent transport system permease family.</text>
</comment>
<keyword evidence="10" id="KW-1185">Reference proteome</keyword>
<evidence type="ECO:0000256" key="4">
    <source>
        <dbReference type="ARBA" id="ARBA00022692"/>
    </source>
</evidence>
<dbReference type="PROSITE" id="PS50928">
    <property type="entry name" value="ABC_TM1"/>
    <property type="match status" value="1"/>
</dbReference>
<proteinExistence type="inferred from homology"/>
<evidence type="ECO:0000259" key="8">
    <source>
        <dbReference type="PROSITE" id="PS50928"/>
    </source>
</evidence>
<keyword evidence="4 7" id="KW-0812">Transmembrane</keyword>
<accession>A0ABV9GQW6</accession>